<organism evidence="1 2">
    <name type="scientific">Dallia pectoralis</name>
    <name type="common">Alaska blackfish</name>
    <dbReference type="NCBI Taxonomy" id="75939"/>
    <lineage>
        <taxon>Eukaryota</taxon>
        <taxon>Metazoa</taxon>
        <taxon>Chordata</taxon>
        <taxon>Craniata</taxon>
        <taxon>Vertebrata</taxon>
        <taxon>Euteleostomi</taxon>
        <taxon>Actinopterygii</taxon>
        <taxon>Neopterygii</taxon>
        <taxon>Teleostei</taxon>
        <taxon>Protacanthopterygii</taxon>
        <taxon>Esociformes</taxon>
        <taxon>Umbridae</taxon>
        <taxon>Dallia</taxon>
    </lineage>
</organism>
<comment type="caution">
    <text evidence="1">The sequence shown here is derived from an EMBL/GenBank/DDBJ whole genome shotgun (WGS) entry which is preliminary data.</text>
</comment>
<evidence type="ECO:0000313" key="1">
    <source>
        <dbReference type="EMBL" id="KAJ8000914.1"/>
    </source>
</evidence>
<evidence type="ECO:0000313" key="2">
    <source>
        <dbReference type="Proteomes" id="UP001157502"/>
    </source>
</evidence>
<proteinExistence type="predicted"/>
<reference evidence="1" key="1">
    <citation type="submission" date="2021-05" db="EMBL/GenBank/DDBJ databases">
        <authorList>
            <person name="Pan Q."/>
            <person name="Jouanno E."/>
            <person name="Zahm M."/>
            <person name="Klopp C."/>
            <person name="Cabau C."/>
            <person name="Louis A."/>
            <person name="Berthelot C."/>
            <person name="Parey E."/>
            <person name="Roest Crollius H."/>
            <person name="Montfort J."/>
            <person name="Robinson-Rechavi M."/>
            <person name="Bouchez O."/>
            <person name="Lampietro C."/>
            <person name="Lopez Roques C."/>
            <person name="Donnadieu C."/>
            <person name="Postlethwait J."/>
            <person name="Bobe J."/>
            <person name="Dillon D."/>
            <person name="Chandos A."/>
            <person name="von Hippel F."/>
            <person name="Guiguen Y."/>
        </authorList>
    </citation>
    <scope>NUCLEOTIDE SEQUENCE</scope>
    <source>
        <strain evidence="1">YG-Jan2019</strain>
    </source>
</reference>
<dbReference type="Proteomes" id="UP001157502">
    <property type="component" value="Chromosome 15"/>
</dbReference>
<dbReference type="EMBL" id="CM055742">
    <property type="protein sequence ID" value="KAJ8000914.1"/>
    <property type="molecule type" value="Genomic_DNA"/>
</dbReference>
<name>A0ACC2GB52_DALPE</name>
<accession>A0ACC2GB52</accession>
<gene>
    <name evidence="1" type="ORF">DPEC_G00185330</name>
</gene>
<sequence>MWSVWMLLLGFAVSVGGYWVPDQQYSLSHGGQLKIDLPTTAESLEFIPADEPLRRNVFWERGALSDRISKGMVSGKGTDKRWFLDAVTFENQGNYVLKNLWKKEISSLKLSVTMARVYEKCVAGEALSIPLAGMSKTEAFLIFSGASANVSLVTDGAVVAQDLPDYWNRVTIGNSKIKIQNVNTSDVGTYILKDRRNRVVSVVKMELTDKHEYEGNPLLALLLLLGIPAGICCCCRKKIFKKKTQYTTTTVVQDGTPVAPPPGPTSGGGVYPGPGEPGGYSQGHPPPNPGVPNQPQWTGPPPQPGFSPMYPPAQPQQWNGPPPNPTQDPMYPPAQPQQWNGPPPNPTQDPMYPPAQPQQWNGPEPSQPLNHPSALAMGYTPVTYNALSSGEEIKMANRFPADPLLPAQPPPGVWS</sequence>
<protein>
    <submittedName>
        <fullName evidence="1">Uncharacterized protein</fullName>
    </submittedName>
</protein>
<keyword evidence="2" id="KW-1185">Reference proteome</keyword>